<keyword evidence="1" id="KW-1185">Reference proteome</keyword>
<organism evidence="1 2">
    <name type="scientific">Abrus precatorius</name>
    <name type="common">Indian licorice</name>
    <name type="synonym">Glycine abrus</name>
    <dbReference type="NCBI Taxonomy" id="3816"/>
    <lineage>
        <taxon>Eukaryota</taxon>
        <taxon>Viridiplantae</taxon>
        <taxon>Streptophyta</taxon>
        <taxon>Embryophyta</taxon>
        <taxon>Tracheophyta</taxon>
        <taxon>Spermatophyta</taxon>
        <taxon>Magnoliopsida</taxon>
        <taxon>eudicotyledons</taxon>
        <taxon>Gunneridae</taxon>
        <taxon>Pentapetalae</taxon>
        <taxon>rosids</taxon>
        <taxon>fabids</taxon>
        <taxon>Fabales</taxon>
        <taxon>Fabaceae</taxon>
        <taxon>Papilionoideae</taxon>
        <taxon>50 kb inversion clade</taxon>
        <taxon>NPAAA clade</taxon>
        <taxon>indigoferoid/millettioid clade</taxon>
        <taxon>Abreae</taxon>
        <taxon>Abrus</taxon>
    </lineage>
</organism>
<reference evidence="1" key="1">
    <citation type="journal article" date="2019" name="Toxins">
        <title>Detection of Abrin-Like and Prepropulchellin-Like Toxin Genes and Transcripts Using Whole Genome Sequencing and Full-Length Transcript Sequencing of Abrus precatorius.</title>
        <authorList>
            <person name="Hovde B.T."/>
            <person name="Daligault H.E."/>
            <person name="Hanschen E.R."/>
            <person name="Kunde Y.A."/>
            <person name="Johnson M.B."/>
            <person name="Starkenburg S.R."/>
            <person name="Johnson S.L."/>
        </authorList>
    </citation>
    <scope>NUCLEOTIDE SEQUENCE [LARGE SCALE GENOMIC DNA]</scope>
</reference>
<gene>
    <name evidence="2" type="primary">LOC113851415</name>
</gene>
<name>A0A8B8K1M4_ABRPR</name>
<dbReference type="RefSeq" id="XP_027337682.1">
    <property type="nucleotide sequence ID" value="XM_027481881.1"/>
</dbReference>
<reference evidence="2" key="2">
    <citation type="submission" date="2025-08" db="UniProtKB">
        <authorList>
            <consortium name="RefSeq"/>
        </authorList>
    </citation>
    <scope>IDENTIFICATION</scope>
    <source>
        <tissue evidence="2">Young leaves</tissue>
    </source>
</reference>
<evidence type="ECO:0000313" key="2">
    <source>
        <dbReference type="RefSeq" id="XP_027337682.1"/>
    </source>
</evidence>
<dbReference type="AlphaFoldDB" id="A0A8B8K1M4"/>
<dbReference type="OrthoDB" id="1339798at2759"/>
<protein>
    <submittedName>
        <fullName evidence="2">Uncharacterized protein LOC113851415</fullName>
    </submittedName>
</protein>
<proteinExistence type="predicted"/>
<dbReference type="GeneID" id="113851415"/>
<accession>A0A8B8K1M4</accession>
<dbReference type="Proteomes" id="UP000694853">
    <property type="component" value="Unplaced"/>
</dbReference>
<evidence type="ECO:0000313" key="1">
    <source>
        <dbReference type="Proteomes" id="UP000694853"/>
    </source>
</evidence>
<dbReference type="PANTHER" id="PTHR36077:SF1">
    <property type="entry name" value="HOMEOBOX PROSPERO PROTEIN"/>
    <property type="match status" value="1"/>
</dbReference>
<dbReference type="PANTHER" id="PTHR36077">
    <property type="entry name" value="BNAA02G07370D PROTEIN"/>
    <property type="match status" value="1"/>
</dbReference>
<sequence length="141" mass="16300">MFPKRFRDPKTGFHLLSSMHAKKYLKNVGVEREDYYFLKQVGKALLCTYTIMGVFWLFKGTSPLEKLAPRLKEHEEALKEFISKGGMLGTTIGPKGMVENDKDTCNCQNELQNKNQEAQKLWLRMRNEVVAELKEKGIDVE</sequence>
<dbReference type="KEGG" id="aprc:113851415"/>